<evidence type="ECO:0000256" key="6">
    <source>
        <dbReference type="ARBA" id="ARBA00023102"/>
    </source>
</evidence>
<feature type="domain" description="Phosphoribosyl-AMP cyclohydrolase" evidence="8">
    <location>
        <begin position="27"/>
        <end position="100"/>
    </location>
</feature>
<dbReference type="GO" id="GO:0005737">
    <property type="term" value="C:cytoplasm"/>
    <property type="evidence" value="ECO:0007669"/>
    <property type="project" value="UniProtKB-SubCell"/>
</dbReference>
<keyword evidence="4 7" id="KW-0028">Amino-acid biosynthesis</keyword>
<sequence length="126" mass="14471">MRIDFEKLDGLVPVIAQDYKTGKVLQLAFMNQEAWEKTLAEKKACYFSRSRNKLWTKGESSGHFQIVKEILVDCDNDSILLKVKQIGKAACHDGYASCFYKKIEKGKETIVEEKVFDPNKVYGEKK</sequence>
<comment type="subunit">
    <text evidence="7">Homodimer.</text>
</comment>
<comment type="cofactor">
    <cofactor evidence="7">
        <name>Zn(2+)</name>
        <dbReference type="ChEBI" id="CHEBI:29105"/>
    </cofactor>
    <text evidence="7">Binds 1 zinc ion per subunit.</text>
</comment>
<dbReference type="GO" id="GO:0004635">
    <property type="term" value="F:phosphoribosyl-AMP cyclohydrolase activity"/>
    <property type="evidence" value="ECO:0007669"/>
    <property type="project" value="UniProtKB-UniRule"/>
</dbReference>
<name>A0A8T4L3E8_9ARCH</name>
<dbReference type="EC" id="3.5.4.19" evidence="7"/>
<dbReference type="InterPro" id="IPR026660">
    <property type="entry name" value="PRA-CH"/>
</dbReference>
<dbReference type="PANTHER" id="PTHR42945:SF1">
    <property type="entry name" value="HISTIDINE BIOSYNTHESIS BIFUNCTIONAL PROTEIN HIS7"/>
    <property type="match status" value="1"/>
</dbReference>
<keyword evidence="6 7" id="KW-0368">Histidine biosynthesis</keyword>
<dbReference type="InterPro" id="IPR038019">
    <property type="entry name" value="PRib_AMP_CycHydrolase_sf"/>
</dbReference>
<evidence type="ECO:0000259" key="8">
    <source>
        <dbReference type="Pfam" id="PF01502"/>
    </source>
</evidence>
<dbReference type="Proteomes" id="UP000675968">
    <property type="component" value="Unassembled WGS sequence"/>
</dbReference>
<feature type="binding site" evidence="7">
    <location>
        <position position="74"/>
    </location>
    <ligand>
        <name>Zn(2+)</name>
        <dbReference type="ChEBI" id="CHEBI:29105"/>
        <note>ligand shared between dimeric partners</note>
    </ligand>
</feature>
<evidence type="ECO:0000256" key="4">
    <source>
        <dbReference type="ARBA" id="ARBA00022605"/>
    </source>
</evidence>
<comment type="catalytic activity">
    <reaction evidence="1 7">
        <text>1-(5-phospho-beta-D-ribosyl)-5'-AMP + H2O = 1-(5-phospho-beta-D-ribosyl)-5-[(5-phospho-beta-D-ribosylamino)methylideneamino]imidazole-4-carboxamide</text>
        <dbReference type="Rhea" id="RHEA:20049"/>
        <dbReference type="ChEBI" id="CHEBI:15377"/>
        <dbReference type="ChEBI" id="CHEBI:58435"/>
        <dbReference type="ChEBI" id="CHEBI:59457"/>
        <dbReference type="EC" id="3.5.4.19"/>
    </reaction>
</comment>
<dbReference type="Gene3D" id="3.10.20.810">
    <property type="entry name" value="Phosphoribosyl-AMP cyclohydrolase"/>
    <property type="match status" value="1"/>
</dbReference>
<keyword evidence="7" id="KW-0862">Zinc</keyword>
<feature type="binding site" evidence="7">
    <location>
        <position position="98"/>
    </location>
    <ligand>
        <name>Zn(2+)</name>
        <dbReference type="ChEBI" id="CHEBI:29105"/>
        <note>ligand shared between dimeric partners</note>
    </ligand>
</feature>
<proteinExistence type="inferred from homology"/>
<feature type="binding site" evidence="7">
    <location>
        <position position="77"/>
    </location>
    <ligand>
        <name>Mg(2+)</name>
        <dbReference type="ChEBI" id="CHEBI:18420"/>
    </ligand>
</feature>
<dbReference type="GO" id="GO:0004636">
    <property type="term" value="F:phosphoribosyl-ATP diphosphatase activity"/>
    <property type="evidence" value="ECO:0007669"/>
    <property type="project" value="UniProtKB-ARBA"/>
</dbReference>
<comment type="pathway">
    <text evidence="2 7">Amino-acid biosynthesis; L-histidine biosynthesis; L-histidine from 5-phospho-alpha-D-ribose 1-diphosphate: step 3/9.</text>
</comment>
<dbReference type="GO" id="GO:0000105">
    <property type="term" value="P:L-histidine biosynthetic process"/>
    <property type="evidence" value="ECO:0007669"/>
    <property type="project" value="UniProtKB-UniRule"/>
</dbReference>
<comment type="cofactor">
    <cofactor evidence="7">
        <name>Mg(2+)</name>
        <dbReference type="ChEBI" id="CHEBI:18420"/>
    </cofactor>
    <text evidence="7">Binds 1 Mg(2+) ion per subunit.</text>
</comment>
<reference evidence="9" key="2">
    <citation type="submission" date="2021-05" db="EMBL/GenBank/DDBJ databases">
        <title>Protein family content uncovers lineage relationships and bacterial pathway maintenance mechanisms in DPANN archaea.</title>
        <authorList>
            <person name="Castelle C.J."/>
            <person name="Meheust R."/>
            <person name="Jaffe A.L."/>
            <person name="Seitz K."/>
            <person name="Gong X."/>
            <person name="Baker B.J."/>
            <person name="Banfield J.F."/>
        </authorList>
    </citation>
    <scope>NUCLEOTIDE SEQUENCE</scope>
    <source>
        <strain evidence="9">RIFCSPLOWO2_01_FULL_AR10_48_17</strain>
    </source>
</reference>
<protein>
    <recommendedName>
        <fullName evidence="7">Phosphoribosyl-AMP cyclohydrolase</fullName>
        <shortName evidence="7">PRA-CH</shortName>
        <ecNumber evidence="7">3.5.4.19</ecNumber>
    </recommendedName>
</protein>
<dbReference type="GO" id="GO:0008270">
    <property type="term" value="F:zinc ion binding"/>
    <property type="evidence" value="ECO:0007669"/>
    <property type="project" value="UniProtKB-UniRule"/>
</dbReference>
<comment type="subcellular location">
    <subcellularLocation>
        <location evidence="7">Cytoplasm</location>
    </subcellularLocation>
</comment>
<dbReference type="EMBL" id="JAGVWC010000011">
    <property type="protein sequence ID" value="MBS3061868.1"/>
    <property type="molecule type" value="Genomic_DNA"/>
</dbReference>
<reference evidence="9" key="1">
    <citation type="submission" date="2021-03" db="EMBL/GenBank/DDBJ databases">
        <authorList>
            <person name="Jaffe A."/>
        </authorList>
    </citation>
    <scope>NUCLEOTIDE SEQUENCE</scope>
    <source>
        <strain evidence="9">RIFCSPLOWO2_01_FULL_AR10_48_17</strain>
    </source>
</reference>
<comment type="caution">
    <text evidence="9">The sequence shown here is derived from an EMBL/GenBank/DDBJ whole genome shotgun (WGS) entry which is preliminary data.</text>
</comment>
<evidence type="ECO:0000313" key="10">
    <source>
        <dbReference type="Proteomes" id="UP000675968"/>
    </source>
</evidence>
<evidence type="ECO:0000256" key="7">
    <source>
        <dbReference type="HAMAP-Rule" id="MF_01021"/>
    </source>
</evidence>
<dbReference type="InterPro" id="IPR002496">
    <property type="entry name" value="PRib_AMP_CycHydrolase_dom"/>
</dbReference>
<dbReference type="PANTHER" id="PTHR42945">
    <property type="entry name" value="HISTIDINE BIOSYNTHESIS BIFUNCTIONAL PROTEIN"/>
    <property type="match status" value="1"/>
</dbReference>
<evidence type="ECO:0000256" key="5">
    <source>
        <dbReference type="ARBA" id="ARBA00022801"/>
    </source>
</evidence>
<organism evidence="9 10">
    <name type="scientific">Candidatus Iainarchaeum sp</name>
    <dbReference type="NCBI Taxonomy" id="3101447"/>
    <lineage>
        <taxon>Archaea</taxon>
        <taxon>Candidatus Iainarchaeota</taxon>
        <taxon>Candidatus Iainarchaeia</taxon>
        <taxon>Candidatus Iainarchaeales</taxon>
        <taxon>Candidatus Iainarchaeaceae</taxon>
        <taxon>Candidatus Iainarchaeum</taxon>
    </lineage>
</organism>
<accession>A0A8T4L3E8</accession>
<feature type="binding site" evidence="7">
    <location>
        <position position="73"/>
    </location>
    <ligand>
        <name>Mg(2+)</name>
        <dbReference type="ChEBI" id="CHEBI:18420"/>
    </ligand>
</feature>
<dbReference type="AlphaFoldDB" id="A0A8T4L3E8"/>
<evidence type="ECO:0000256" key="3">
    <source>
        <dbReference type="ARBA" id="ARBA00022490"/>
    </source>
</evidence>
<evidence type="ECO:0000256" key="2">
    <source>
        <dbReference type="ARBA" id="ARBA00005169"/>
    </source>
</evidence>
<dbReference type="SUPFAM" id="SSF141734">
    <property type="entry name" value="HisI-like"/>
    <property type="match status" value="1"/>
</dbReference>
<dbReference type="HAMAP" id="MF_01021">
    <property type="entry name" value="HisI"/>
    <property type="match status" value="1"/>
</dbReference>
<keyword evidence="7" id="KW-0479">Metal-binding</keyword>
<dbReference type="GO" id="GO:0000287">
    <property type="term" value="F:magnesium ion binding"/>
    <property type="evidence" value="ECO:0007669"/>
    <property type="project" value="UniProtKB-UniRule"/>
</dbReference>
<gene>
    <name evidence="7 9" type="primary">hisI</name>
    <name evidence="9" type="ORF">J4215_04785</name>
</gene>
<feature type="binding site" evidence="7">
    <location>
        <position position="91"/>
    </location>
    <ligand>
        <name>Zn(2+)</name>
        <dbReference type="ChEBI" id="CHEBI:29105"/>
        <note>ligand shared between dimeric partners</note>
    </ligand>
</feature>
<dbReference type="Pfam" id="PF01502">
    <property type="entry name" value="PRA-CH"/>
    <property type="match status" value="1"/>
</dbReference>
<dbReference type="FunFam" id="3.10.20.810:FF:000001">
    <property type="entry name" value="Histidine biosynthesis bifunctional protein HisIE"/>
    <property type="match status" value="1"/>
</dbReference>
<keyword evidence="3 7" id="KW-0963">Cytoplasm</keyword>
<dbReference type="NCBIfam" id="NF000768">
    <property type="entry name" value="PRK00051.1"/>
    <property type="match status" value="1"/>
</dbReference>
<keyword evidence="7" id="KW-0460">Magnesium</keyword>
<comment type="function">
    <text evidence="7">Catalyzes the hydrolysis of the adenine ring of phosphoribosyl-AMP.</text>
</comment>
<comment type="similarity">
    <text evidence="7">Belongs to the PRA-CH family.</text>
</comment>
<evidence type="ECO:0000256" key="1">
    <source>
        <dbReference type="ARBA" id="ARBA00000024"/>
    </source>
</evidence>
<evidence type="ECO:0000313" key="9">
    <source>
        <dbReference type="EMBL" id="MBS3061868.1"/>
    </source>
</evidence>
<feature type="binding site" evidence="7">
    <location>
        <position position="75"/>
    </location>
    <ligand>
        <name>Mg(2+)</name>
        <dbReference type="ChEBI" id="CHEBI:18420"/>
    </ligand>
</feature>
<keyword evidence="5 7" id="KW-0378">Hydrolase</keyword>